<keyword evidence="2" id="KW-0704">Schiff base</keyword>
<dbReference type="EMBL" id="JASJEX010000002">
    <property type="protein sequence ID" value="MDJ1129119.1"/>
    <property type="molecule type" value="Genomic_DNA"/>
</dbReference>
<dbReference type="RefSeq" id="WP_283713853.1">
    <property type="nucleotide sequence ID" value="NZ_JASJEW010000007.1"/>
</dbReference>
<dbReference type="PANTHER" id="PTHR10683:SF28">
    <property type="entry name" value="TRANSALDOLASE C"/>
    <property type="match status" value="1"/>
</dbReference>
<evidence type="ECO:0000256" key="1">
    <source>
        <dbReference type="ARBA" id="ARBA00004496"/>
    </source>
</evidence>
<evidence type="ECO:0000313" key="3">
    <source>
        <dbReference type="EMBL" id="MDJ1129119.1"/>
    </source>
</evidence>
<dbReference type="SUPFAM" id="SSF51569">
    <property type="entry name" value="Aldolase"/>
    <property type="match status" value="1"/>
</dbReference>
<dbReference type="Pfam" id="PF00923">
    <property type="entry name" value="TAL_FSA"/>
    <property type="match status" value="1"/>
</dbReference>
<dbReference type="InterPro" id="IPR033919">
    <property type="entry name" value="TSA/FSA_arc/bac"/>
</dbReference>
<name>A0ABT6ZJA2_9ACTN</name>
<gene>
    <name evidence="3" type="ORF">QJ043_03345</name>
</gene>
<reference evidence="3" key="1">
    <citation type="submission" date="2023-05" db="EMBL/GenBank/DDBJ databases">
        <title>[olsenella] sp. nov., isolated from a pig farm feces dump.</title>
        <authorList>
            <person name="Chang Y.-H."/>
        </authorList>
    </citation>
    <scope>NUCLEOTIDE SEQUENCE</scope>
    <source>
        <strain evidence="3">YH-ols2217</strain>
    </source>
</reference>
<proteinExistence type="predicted"/>
<dbReference type="PROSITE" id="PS01054">
    <property type="entry name" value="TRANSALDOLASE_1"/>
    <property type="match status" value="1"/>
</dbReference>
<dbReference type="Gene3D" id="3.20.20.70">
    <property type="entry name" value="Aldolase class I"/>
    <property type="match status" value="1"/>
</dbReference>
<protein>
    <submittedName>
        <fullName evidence="3">Transaldolase family protein</fullName>
    </submittedName>
</protein>
<comment type="subcellular location">
    <subcellularLocation>
        <location evidence="1">Cytoplasm</location>
    </subcellularLocation>
</comment>
<dbReference type="InterPro" id="IPR018225">
    <property type="entry name" value="Transaldolase_AS"/>
</dbReference>
<evidence type="ECO:0000313" key="4">
    <source>
        <dbReference type="Proteomes" id="UP001431693"/>
    </source>
</evidence>
<organism evidence="3 4">
    <name type="scientific">Kribbibacterium absianum</name>
    <dbReference type="NCBI Taxonomy" id="3044210"/>
    <lineage>
        <taxon>Bacteria</taxon>
        <taxon>Bacillati</taxon>
        <taxon>Actinomycetota</taxon>
        <taxon>Coriobacteriia</taxon>
        <taxon>Coriobacteriales</taxon>
        <taxon>Kribbibacteriaceae</taxon>
        <taxon>Kribbibacterium</taxon>
    </lineage>
</organism>
<dbReference type="Proteomes" id="UP001431693">
    <property type="component" value="Unassembled WGS sequence"/>
</dbReference>
<comment type="caution">
    <text evidence="3">The sequence shown here is derived from an EMBL/GenBank/DDBJ whole genome shotgun (WGS) entry which is preliminary data.</text>
</comment>
<dbReference type="CDD" id="cd00956">
    <property type="entry name" value="Transaldolase_FSA"/>
    <property type="match status" value="1"/>
</dbReference>
<dbReference type="InterPro" id="IPR013785">
    <property type="entry name" value="Aldolase_TIM"/>
</dbReference>
<keyword evidence="4" id="KW-1185">Reference proteome</keyword>
<dbReference type="InterPro" id="IPR001585">
    <property type="entry name" value="TAL/FSA"/>
</dbReference>
<dbReference type="PANTHER" id="PTHR10683">
    <property type="entry name" value="TRANSALDOLASE"/>
    <property type="match status" value="1"/>
</dbReference>
<evidence type="ECO:0000256" key="2">
    <source>
        <dbReference type="ARBA" id="ARBA00023270"/>
    </source>
</evidence>
<accession>A0ABT6ZJA2</accession>
<sequence>MELFLDTSDVDAIAELCELYNVAGVTTNPTIVTKSGKPFDQLMAEIVDVLDPGQKLFAQVVSTDFDGIMEEARRITSLRAENTYVKIPVTRIGMRAIKACKAEGLGVLATAIYAPNQAFMAALNGADYLAPYVNRMCNLGDGIGQVLQLQQMLDVQGVDSKVIAASFKNVQQVNELIAGGIEAVTIPVDVAYNMIDNPSTPIAVDEFTANWEKAYGTTAL</sequence>